<dbReference type="PANTHER" id="PTHR33266:SF1">
    <property type="entry name" value="F-BOX DOMAIN-CONTAINING PROTEIN"/>
    <property type="match status" value="1"/>
</dbReference>
<sequence>MDHNNDTLLFNALILSKVEEYSSSHIGSFCSPDSLKLDDWAPLLSIIISSGDSSQHMSLESCKDFICRNATIAIDLNKAYALKSFWAVKATISDLLQQESKEGLGSGTLTSGNSGQSIQDAFQEIYEGDLPEAFIDTLDTYAASAMGPPAKERAYNKSISIIQSSGTGKSRMVEEAAKHVFTIPINIREDLPIGTYGKSFSYPPSDVHLRRYFEGHEYKSDDLLQAGYTIFFKLLFDSVIDMAKTIENGSRGPELAAAWAKHLGEGQNISSVGPNRKKLYTDVINRAESQVASLPTIKVLEEGIYTLKDSAELLRLHSDLKKSWQALEKFLVPHHRNEYRNVCFVYFDEAHALTKPPYKLTPSRSMSPYHNLGRVLSELHAAPIFFIFLSTNSHLQQFAPPPANHPSVRVNRGHSLFPPFTELPFDVFVTKVLRGLEKSPGYVSLTIAQGRRVMSCFGRPMWHLHYTLWRKQQEQKTDRGLSSNSEPVSVPDVLTFAIDKLTAQGSLDKTPQSRLAAIGVRIGISFDSSTYLSCQAKAQHVESHMRIVYAIPEHRKYMRTCCPSEPVLAEAAARYLDQRSKTGIAGEGPRVLAENCQNGILARGERGELCGRLLVTIAHDIAIKQYIQPRSLVFPQFHRPVPVLDFLRALFASNHHTTVLGATPVASSFLDSPNQPPTLEETFRNTFIFFSHFELAKDSQVLDASLLPYALLRGYALQAKADQVSIDAVIPVHMGSEDSPITPETTSAINLQFKNRKQSETCPVNRSITVPNHKLPVISIVFELGEQSPSSSFVGVYHEDHRITRNQPVPHRDDLHFTLVARGCGPDTFNAVSEDTKSLYDIILSNRDMLDDFPRNERPKSVAFLDTFSPAWSSSVSRHATLFKGRSV</sequence>
<evidence type="ECO:0008006" key="3">
    <source>
        <dbReference type="Google" id="ProtNLM"/>
    </source>
</evidence>
<dbReference type="EMBL" id="CAJMWR010000864">
    <property type="protein sequence ID" value="CAE6405669.1"/>
    <property type="molecule type" value="Genomic_DNA"/>
</dbReference>
<organism evidence="1 2">
    <name type="scientific">Rhizoctonia solani</name>
    <dbReference type="NCBI Taxonomy" id="456999"/>
    <lineage>
        <taxon>Eukaryota</taxon>
        <taxon>Fungi</taxon>
        <taxon>Dikarya</taxon>
        <taxon>Basidiomycota</taxon>
        <taxon>Agaricomycotina</taxon>
        <taxon>Agaricomycetes</taxon>
        <taxon>Cantharellales</taxon>
        <taxon>Ceratobasidiaceae</taxon>
        <taxon>Rhizoctonia</taxon>
    </lineage>
</organism>
<proteinExistence type="predicted"/>
<protein>
    <recommendedName>
        <fullName evidence="3">G2/mitotic-specific cyclin cdc13</fullName>
    </recommendedName>
</protein>
<evidence type="ECO:0000313" key="1">
    <source>
        <dbReference type="EMBL" id="CAE6405669.1"/>
    </source>
</evidence>
<evidence type="ECO:0000313" key="2">
    <source>
        <dbReference type="Proteomes" id="UP000663840"/>
    </source>
</evidence>
<reference evidence="1" key="1">
    <citation type="submission" date="2021-01" db="EMBL/GenBank/DDBJ databases">
        <authorList>
            <person name="Kaushik A."/>
        </authorList>
    </citation>
    <scope>NUCLEOTIDE SEQUENCE</scope>
    <source>
        <strain evidence="1">AG1-1A</strain>
    </source>
</reference>
<dbReference type="AlphaFoldDB" id="A0A8H2WSZ1"/>
<gene>
    <name evidence="1" type="ORF">RDB_LOCUS40062</name>
</gene>
<comment type="caution">
    <text evidence="1">The sequence shown here is derived from an EMBL/GenBank/DDBJ whole genome shotgun (WGS) entry which is preliminary data.</text>
</comment>
<accession>A0A8H2WSZ1</accession>
<name>A0A8H2WSZ1_9AGAM</name>
<dbReference type="Proteomes" id="UP000663840">
    <property type="component" value="Unassembled WGS sequence"/>
</dbReference>
<dbReference type="PANTHER" id="PTHR33266">
    <property type="entry name" value="CHROMOSOME 15, WHOLE GENOME SHOTGUN SEQUENCE"/>
    <property type="match status" value="1"/>
</dbReference>